<dbReference type="AlphaFoldDB" id="A0A7Y2NZY2"/>
<protein>
    <submittedName>
        <fullName evidence="6">Efflux RND transporter periplasmic adaptor subunit</fullName>
    </submittedName>
</protein>
<proteinExistence type="inferred from homology"/>
<evidence type="ECO:0000259" key="5">
    <source>
        <dbReference type="Pfam" id="PF25967"/>
    </source>
</evidence>
<dbReference type="GO" id="GO:0015562">
    <property type="term" value="F:efflux transmembrane transporter activity"/>
    <property type="evidence" value="ECO:0007669"/>
    <property type="project" value="TreeGrafter"/>
</dbReference>
<keyword evidence="7" id="KW-1185">Reference proteome</keyword>
<dbReference type="Gene3D" id="2.40.420.20">
    <property type="match status" value="1"/>
</dbReference>
<dbReference type="GO" id="GO:1990281">
    <property type="term" value="C:efflux pump complex"/>
    <property type="evidence" value="ECO:0007669"/>
    <property type="project" value="TreeGrafter"/>
</dbReference>
<feature type="domain" description="Multidrug resistance protein MdtA-like alpha-helical hairpin" evidence="3">
    <location>
        <begin position="89"/>
        <end position="146"/>
    </location>
</feature>
<dbReference type="InterPro" id="IPR058624">
    <property type="entry name" value="MdtA-like_HH"/>
</dbReference>
<dbReference type="Proteomes" id="UP000533905">
    <property type="component" value="Unassembled WGS sequence"/>
</dbReference>
<dbReference type="PANTHER" id="PTHR30469">
    <property type="entry name" value="MULTIDRUG RESISTANCE PROTEIN MDTA"/>
    <property type="match status" value="1"/>
</dbReference>
<dbReference type="EMBL" id="JABAIV010000002">
    <property type="protein sequence ID" value="NNG22976.1"/>
    <property type="molecule type" value="Genomic_DNA"/>
</dbReference>
<reference evidence="6 7" key="1">
    <citation type="submission" date="2020-04" db="EMBL/GenBank/DDBJ databases">
        <title>Massilia sp. nov., a cold adapted bacteria isolated from Arctic soil.</title>
        <authorList>
            <person name="Son J."/>
            <person name="Ka J.-O."/>
        </authorList>
    </citation>
    <scope>NUCLEOTIDE SEQUENCE [LARGE SCALE GENOMIC DNA]</scope>
    <source>
        <strain evidence="6 7">ML15P13</strain>
    </source>
</reference>
<accession>A0A7Y2NZY2</accession>
<evidence type="ECO:0000313" key="7">
    <source>
        <dbReference type="Proteomes" id="UP000533905"/>
    </source>
</evidence>
<dbReference type="Pfam" id="PF25954">
    <property type="entry name" value="Beta-barrel_RND_2"/>
    <property type="match status" value="1"/>
</dbReference>
<evidence type="ECO:0000256" key="2">
    <source>
        <dbReference type="SAM" id="Coils"/>
    </source>
</evidence>
<dbReference type="Pfam" id="PF25967">
    <property type="entry name" value="RND-MFP_C"/>
    <property type="match status" value="1"/>
</dbReference>
<dbReference type="InterPro" id="IPR006143">
    <property type="entry name" value="RND_pump_MFP"/>
</dbReference>
<dbReference type="InterPro" id="IPR058792">
    <property type="entry name" value="Beta-barrel_RND_2"/>
</dbReference>
<name>A0A7Y2NZY2_9BURK</name>
<feature type="domain" description="CusB-like beta-barrel" evidence="4">
    <location>
        <begin position="197"/>
        <end position="266"/>
    </location>
</feature>
<dbReference type="NCBIfam" id="TIGR01730">
    <property type="entry name" value="RND_mfp"/>
    <property type="match status" value="1"/>
</dbReference>
<evidence type="ECO:0000259" key="3">
    <source>
        <dbReference type="Pfam" id="PF25876"/>
    </source>
</evidence>
<dbReference type="Gene3D" id="2.40.30.170">
    <property type="match status" value="1"/>
</dbReference>
<comment type="caution">
    <text evidence="6">The sequence shown here is derived from an EMBL/GenBank/DDBJ whole genome shotgun (WGS) entry which is preliminary data.</text>
</comment>
<dbReference type="InterPro" id="IPR058627">
    <property type="entry name" value="MdtA-like_C"/>
</dbReference>
<dbReference type="Gene3D" id="2.40.50.100">
    <property type="match status" value="1"/>
</dbReference>
<dbReference type="SUPFAM" id="SSF111369">
    <property type="entry name" value="HlyD-like secretion proteins"/>
    <property type="match status" value="1"/>
</dbReference>
<dbReference type="PANTHER" id="PTHR30469:SF38">
    <property type="entry name" value="HLYD FAMILY SECRETION PROTEIN"/>
    <property type="match status" value="1"/>
</dbReference>
<feature type="coiled-coil region" evidence="2">
    <location>
        <begin position="96"/>
        <end position="154"/>
    </location>
</feature>
<gene>
    <name evidence="6" type="ORF">HGB41_08170</name>
</gene>
<comment type="similarity">
    <text evidence="1">Belongs to the membrane fusion protein (MFP) (TC 8.A.1) family.</text>
</comment>
<evidence type="ECO:0000256" key="1">
    <source>
        <dbReference type="ARBA" id="ARBA00009477"/>
    </source>
</evidence>
<organism evidence="6 7">
    <name type="scientific">Telluria aromaticivorans</name>
    <dbReference type="NCBI Taxonomy" id="2725995"/>
    <lineage>
        <taxon>Bacteria</taxon>
        <taxon>Pseudomonadati</taxon>
        <taxon>Pseudomonadota</taxon>
        <taxon>Betaproteobacteria</taxon>
        <taxon>Burkholderiales</taxon>
        <taxon>Oxalobacteraceae</taxon>
        <taxon>Telluria group</taxon>
        <taxon>Telluria</taxon>
    </lineage>
</organism>
<sequence length="351" mass="36915">MSAAAVMTGCSPAPSAKHEEVRPVRAVVAGQSAGTVGASYSGEIRARYESRLGFRTGGKIVARMVDVGSHVKRGQPLLQLDAAQETLQLASAGAGVDAARSRVAQAKVDVQRTEQLLDRQFASRAELDHQRLALQQAEAQLRAALAQQQLTVNQRGYTTLVADRDGVVSALAVETGQVVAAGQVVVTLAADGEREVAISIPESRVGELRTSSKLQVSVWAYPGRTWSGSLRELAPDTDSVTRTYSARIAIADPDPQLLRLGMTASVLAPDVDGKRAIRLPLTSVVDHGAKRTVWIVDPKSGRVAAREVKLGSAQDDSVLVTSGLEGGEIVVSAGVHMLQPNQKVLLGGGGK</sequence>
<dbReference type="Gene3D" id="1.10.287.470">
    <property type="entry name" value="Helix hairpin bin"/>
    <property type="match status" value="1"/>
</dbReference>
<evidence type="ECO:0000313" key="6">
    <source>
        <dbReference type="EMBL" id="NNG22976.1"/>
    </source>
</evidence>
<evidence type="ECO:0000259" key="4">
    <source>
        <dbReference type="Pfam" id="PF25954"/>
    </source>
</evidence>
<feature type="domain" description="Multidrug resistance protein MdtA-like C-terminal permuted SH3" evidence="5">
    <location>
        <begin position="280"/>
        <end position="334"/>
    </location>
</feature>
<dbReference type="Pfam" id="PF25876">
    <property type="entry name" value="HH_MFP_RND"/>
    <property type="match status" value="1"/>
</dbReference>
<keyword evidence="2" id="KW-0175">Coiled coil</keyword>